<reference evidence="1" key="1">
    <citation type="submission" date="2023-06" db="EMBL/GenBank/DDBJ databases">
        <title>Genomic analysis of the entomopathogenic nematode Steinernema hermaphroditum.</title>
        <authorList>
            <person name="Schwarz E.M."/>
            <person name="Heppert J.K."/>
            <person name="Baniya A."/>
            <person name="Schwartz H.T."/>
            <person name="Tan C.-H."/>
            <person name="Antoshechkin I."/>
            <person name="Sternberg P.W."/>
            <person name="Goodrich-Blair H."/>
            <person name="Dillman A.R."/>
        </authorList>
    </citation>
    <scope>NUCLEOTIDE SEQUENCE</scope>
    <source>
        <strain evidence="1">PS9179</strain>
        <tissue evidence="1">Whole animal</tissue>
    </source>
</reference>
<evidence type="ECO:0000313" key="2">
    <source>
        <dbReference type="Proteomes" id="UP001175271"/>
    </source>
</evidence>
<dbReference type="AlphaFoldDB" id="A0AA39LLC1"/>
<dbReference type="Proteomes" id="UP001175271">
    <property type="component" value="Unassembled WGS sequence"/>
</dbReference>
<sequence length="225" mass="26415">MGAYLCLPETANYLCCSESANYLCCPQKNYRVATENPPKRSAKVPFRLSWYERHILRKHWVDTVLAQDPHIFLHTMVNSISDSPRLLDIIACKLYHPDFACISEWPKLKRMASGNCQFFTKQIVDNHLDEDLVRKDSEKLGFIHIQYAAYGFKPFFLDIWQLNMLKLAEGCEFPKAHEKQVFMKAFKTLLAFLCTVMVMEYEDSMQLIRHTEREYRKNELIASMV</sequence>
<protein>
    <recommendedName>
        <fullName evidence="3">Globin family profile domain-containing protein</fullName>
    </recommendedName>
</protein>
<evidence type="ECO:0008006" key="3">
    <source>
        <dbReference type="Google" id="ProtNLM"/>
    </source>
</evidence>
<keyword evidence="2" id="KW-1185">Reference proteome</keyword>
<organism evidence="1 2">
    <name type="scientific">Steinernema hermaphroditum</name>
    <dbReference type="NCBI Taxonomy" id="289476"/>
    <lineage>
        <taxon>Eukaryota</taxon>
        <taxon>Metazoa</taxon>
        <taxon>Ecdysozoa</taxon>
        <taxon>Nematoda</taxon>
        <taxon>Chromadorea</taxon>
        <taxon>Rhabditida</taxon>
        <taxon>Tylenchina</taxon>
        <taxon>Panagrolaimomorpha</taxon>
        <taxon>Strongyloidoidea</taxon>
        <taxon>Steinernematidae</taxon>
        <taxon>Steinernema</taxon>
    </lineage>
</organism>
<dbReference type="EMBL" id="JAUCMV010000004">
    <property type="protein sequence ID" value="KAK0401284.1"/>
    <property type="molecule type" value="Genomic_DNA"/>
</dbReference>
<dbReference type="Gene3D" id="1.10.490.10">
    <property type="entry name" value="Globins"/>
    <property type="match status" value="1"/>
</dbReference>
<dbReference type="GO" id="GO:0019825">
    <property type="term" value="F:oxygen binding"/>
    <property type="evidence" value="ECO:0007669"/>
    <property type="project" value="InterPro"/>
</dbReference>
<evidence type="ECO:0000313" key="1">
    <source>
        <dbReference type="EMBL" id="KAK0401284.1"/>
    </source>
</evidence>
<gene>
    <name evidence="1" type="ORF">QR680_015688</name>
</gene>
<dbReference type="InterPro" id="IPR012292">
    <property type="entry name" value="Globin/Proto"/>
</dbReference>
<comment type="caution">
    <text evidence="1">The sequence shown here is derived from an EMBL/GenBank/DDBJ whole genome shotgun (WGS) entry which is preliminary data.</text>
</comment>
<name>A0AA39LLC1_9BILA</name>
<dbReference type="GO" id="GO:0020037">
    <property type="term" value="F:heme binding"/>
    <property type="evidence" value="ECO:0007669"/>
    <property type="project" value="InterPro"/>
</dbReference>
<proteinExistence type="predicted"/>
<accession>A0AA39LLC1</accession>